<keyword evidence="1" id="KW-1185">Reference proteome</keyword>
<name>A0AAF3EYQ7_9BILA</name>
<accession>A0AAF3EYQ7</accession>
<sequence>MKVGGIPWLCLEHNLVFGKDSELLFHAQKTHNTTLLFFCKRCFFATLNEITIVRHLRGCCVVKPTTEVWPQTASLQGEAGLGVVAANAVHYQPRDEKQWIMALKSAGRPETAHPSLCTHRTLLAQNHPVILCKDRDCNTWYVQPTYLAIFEEETNRVRALEVSERCVTENPWKVLTKLEKMQKE</sequence>
<dbReference type="WBParaSite" id="MBELARI_LOCUS18654">
    <property type="protein sequence ID" value="MBELARI_LOCUS18654"/>
    <property type="gene ID" value="MBELARI_LOCUS18654"/>
</dbReference>
<proteinExistence type="predicted"/>
<organism evidence="1 2">
    <name type="scientific">Mesorhabditis belari</name>
    <dbReference type="NCBI Taxonomy" id="2138241"/>
    <lineage>
        <taxon>Eukaryota</taxon>
        <taxon>Metazoa</taxon>
        <taxon>Ecdysozoa</taxon>
        <taxon>Nematoda</taxon>
        <taxon>Chromadorea</taxon>
        <taxon>Rhabditida</taxon>
        <taxon>Rhabditina</taxon>
        <taxon>Rhabditomorpha</taxon>
        <taxon>Rhabditoidea</taxon>
        <taxon>Rhabditidae</taxon>
        <taxon>Mesorhabditinae</taxon>
        <taxon>Mesorhabditis</taxon>
    </lineage>
</organism>
<dbReference type="AlphaFoldDB" id="A0AAF3EYQ7"/>
<protein>
    <submittedName>
        <fullName evidence="2">Uncharacterized protein</fullName>
    </submittedName>
</protein>
<reference evidence="2" key="1">
    <citation type="submission" date="2024-02" db="UniProtKB">
        <authorList>
            <consortium name="WormBaseParasite"/>
        </authorList>
    </citation>
    <scope>IDENTIFICATION</scope>
</reference>
<evidence type="ECO:0000313" key="1">
    <source>
        <dbReference type="Proteomes" id="UP000887575"/>
    </source>
</evidence>
<dbReference type="Proteomes" id="UP000887575">
    <property type="component" value="Unassembled WGS sequence"/>
</dbReference>
<evidence type="ECO:0000313" key="2">
    <source>
        <dbReference type="WBParaSite" id="MBELARI_LOCUS18654"/>
    </source>
</evidence>